<evidence type="ECO:0000313" key="21">
    <source>
        <dbReference type="Proteomes" id="UP000234503"/>
    </source>
</evidence>
<evidence type="ECO:0000256" key="12">
    <source>
        <dbReference type="ARBA" id="ARBA00022989"/>
    </source>
</evidence>
<dbReference type="Proteomes" id="UP000234503">
    <property type="component" value="Unassembled WGS sequence"/>
</dbReference>
<evidence type="ECO:0000256" key="3">
    <source>
        <dbReference type="ARBA" id="ARBA00004663"/>
    </source>
</evidence>
<evidence type="ECO:0000256" key="10">
    <source>
        <dbReference type="ARBA" id="ARBA00022692"/>
    </source>
</evidence>
<protein>
    <recommendedName>
        <fullName evidence="6 19">Adenosylcobinamide-GDP ribazoletransferase</fullName>
        <ecNumber evidence="5 19">2.7.8.26</ecNumber>
    </recommendedName>
    <alternativeName>
        <fullName evidence="16 19">Cobalamin synthase</fullName>
    </alternativeName>
    <alternativeName>
        <fullName evidence="15 19">Cobalamin-5'-phosphate synthase</fullName>
    </alternativeName>
</protein>
<keyword evidence="10 19" id="KW-0812">Transmembrane</keyword>
<dbReference type="EC" id="2.7.8.26" evidence="5 19"/>
<evidence type="ECO:0000256" key="8">
    <source>
        <dbReference type="ARBA" id="ARBA00022573"/>
    </source>
</evidence>
<evidence type="ECO:0000256" key="6">
    <source>
        <dbReference type="ARBA" id="ARBA00015850"/>
    </source>
</evidence>
<gene>
    <name evidence="19 20" type="primary">cobS</name>
    <name evidence="20" type="ORF">CYR32_14405</name>
</gene>
<comment type="subcellular location">
    <subcellularLocation>
        <location evidence="2 19">Cell membrane</location>
        <topology evidence="2 19">Multi-pass membrane protein</topology>
    </subcellularLocation>
</comment>
<feature type="transmembrane region" description="Helical" evidence="19">
    <location>
        <begin position="35"/>
        <end position="56"/>
    </location>
</feature>
<comment type="function">
    <text evidence="14 19">Joins adenosylcobinamide-GDP and alpha-ribazole to generate adenosylcobalamin (Ado-cobalamin). Also synthesizes adenosylcobalamin 5'-phosphate from adenosylcobinamide-GDP and alpha-ribazole 5'-phosphate.</text>
</comment>
<dbReference type="OrthoDB" id="9794626at2"/>
<evidence type="ECO:0000256" key="18">
    <source>
        <dbReference type="ARBA" id="ARBA00049504"/>
    </source>
</evidence>
<dbReference type="PANTHER" id="PTHR34148:SF1">
    <property type="entry name" value="ADENOSYLCOBINAMIDE-GDP RIBAZOLETRANSFERASE"/>
    <property type="match status" value="1"/>
</dbReference>
<dbReference type="GO" id="GO:0009236">
    <property type="term" value="P:cobalamin biosynthetic process"/>
    <property type="evidence" value="ECO:0007669"/>
    <property type="project" value="UniProtKB-UniRule"/>
</dbReference>
<name>A0A2N5DZF0_9GAMM</name>
<reference evidence="20 21" key="1">
    <citation type="submission" date="2017-12" db="EMBL/GenBank/DDBJ databases">
        <title>Characterization of six clinical isolates of Enterochimera gen. nov., a novel genus of the Yersiniaciae family and the three species Enterochimera arupensis sp. nov., Enterochimera coloradensis sp. nov, and Enterochimera californica sp. nov.</title>
        <authorList>
            <person name="Rossi A."/>
            <person name="Fisher M."/>
        </authorList>
    </citation>
    <scope>NUCLEOTIDE SEQUENCE [LARGE SCALE GENOMIC DNA]</scope>
    <source>
        <strain evidence="21">2016-Iso4</strain>
    </source>
</reference>
<comment type="caution">
    <text evidence="20">The sequence shown here is derived from an EMBL/GenBank/DDBJ whole genome shotgun (WGS) entry which is preliminary data.</text>
</comment>
<proteinExistence type="inferred from homology"/>
<feature type="transmembrane region" description="Helical" evidence="19">
    <location>
        <begin position="137"/>
        <end position="160"/>
    </location>
</feature>
<comment type="similarity">
    <text evidence="4 19">Belongs to the CobS family.</text>
</comment>
<evidence type="ECO:0000256" key="17">
    <source>
        <dbReference type="ARBA" id="ARBA00048623"/>
    </source>
</evidence>
<sequence>MLAMKVFLATLQFLTRLPVPANASARMSVADYPRGVYWFPVIGLIVGMCCTIIYMLTASALGPLMAAMLAVTTNVLATGAFHLNGLADSCDGLFSRAGRERALEIMRDSRIGTYGATAVVLSLLIRVGAIYQMSVSGYAMLPVLLATPLLARGMMLVLMFRQNYARREEGLGNLYIGKICPRRFVITLLITVLGVVLLCGVMSLIAVAVTLFAALMFRSAVQEKIGGQTGDTLGAGNELFELVFLLALMWH</sequence>
<evidence type="ECO:0000256" key="7">
    <source>
        <dbReference type="ARBA" id="ARBA00022475"/>
    </source>
</evidence>
<comment type="catalytic activity">
    <reaction evidence="17 19">
        <text>alpha-ribazole + adenosylcob(III)inamide-GDP = adenosylcob(III)alamin + GMP + H(+)</text>
        <dbReference type="Rhea" id="RHEA:16049"/>
        <dbReference type="ChEBI" id="CHEBI:10329"/>
        <dbReference type="ChEBI" id="CHEBI:15378"/>
        <dbReference type="ChEBI" id="CHEBI:18408"/>
        <dbReference type="ChEBI" id="CHEBI:58115"/>
        <dbReference type="ChEBI" id="CHEBI:60487"/>
        <dbReference type="EC" id="2.7.8.26"/>
    </reaction>
</comment>
<evidence type="ECO:0000256" key="11">
    <source>
        <dbReference type="ARBA" id="ARBA00022842"/>
    </source>
</evidence>
<keyword evidence="13 19" id="KW-0472">Membrane</keyword>
<comment type="cofactor">
    <cofactor evidence="1 19">
        <name>Mg(2+)</name>
        <dbReference type="ChEBI" id="CHEBI:18420"/>
    </cofactor>
</comment>
<keyword evidence="21" id="KW-1185">Reference proteome</keyword>
<evidence type="ECO:0000256" key="9">
    <source>
        <dbReference type="ARBA" id="ARBA00022679"/>
    </source>
</evidence>
<dbReference type="EMBL" id="PJZH01000015">
    <property type="protein sequence ID" value="PLR33118.1"/>
    <property type="molecule type" value="Genomic_DNA"/>
</dbReference>
<evidence type="ECO:0000256" key="14">
    <source>
        <dbReference type="ARBA" id="ARBA00025228"/>
    </source>
</evidence>
<comment type="pathway">
    <text evidence="3 19">Cofactor biosynthesis; adenosylcobalamin biosynthesis; adenosylcobalamin from cob(II)yrinate a,c-diamide: step 7/7.</text>
</comment>
<keyword evidence="9 19" id="KW-0808">Transferase</keyword>
<keyword evidence="8 19" id="KW-0169">Cobalamin biosynthesis</keyword>
<evidence type="ECO:0000256" key="13">
    <source>
        <dbReference type="ARBA" id="ARBA00023136"/>
    </source>
</evidence>
<keyword evidence="12 19" id="KW-1133">Transmembrane helix</keyword>
<evidence type="ECO:0000256" key="19">
    <source>
        <dbReference type="HAMAP-Rule" id="MF_00719"/>
    </source>
</evidence>
<dbReference type="UniPathway" id="UPA00148">
    <property type="reaction ID" value="UER00238"/>
</dbReference>
<feature type="transmembrane region" description="Helical" evidence="19">
    <location>
        <begin position="184"/>
        <end position="217"/>
    </location>
</feature>
<dbReference type="HAMAP" id="MF_00719">
    <property type="entry name" value="CobS"/>
    <property type="match status" value="1"/>
</dbReference>
<organism evidence="20 21">
    <name type="scientific">Chimaeribacter coloradensis</name>
    <dbReference type="NCBI Taxonomy" id="2060068"/>
    <lineage>
        <taxon>Bacteria</taxon>
        <taxon>Pseudomonadati</taxon>
        <taxon>Pseudomonadota</taxon>
        <taxon>Gammaproteobacteria</taxon>
        <taxon>Enterobacterales</taxon>
        <taxon>Yersiniaceae</taxon>
        <taxon>Chimaeribacter</taxon>
    </lineage>
</organism>
<evidence type="ECO:0000256" key="2">
    <source>
        <dbReference type="ARBA" id="ARBA00004651"/>
    </source>
</evidence>
<evidence type="ECO:0000256" key="1">
    <source>
        <dbReference type="ARBA" id="ARBA00001946"/>
    </source>
</evidence>
<evidence type="ECO:0000313" key="20">
    <source>
        <dbReference type="EMBL" id="PLR33118.1"/>
    </source>
</evidence>
<evidence type="ECO:0000256" key="16">
    <source>
        <dbReference type="ARBA" id="ARBA00032853"/>
    </source>
</evidence>
<dbReference type="GO" id="GO:0005886">
    <property type="term" value="C:plasma membrane"/>
    <property type="evidence" value="ECO:0007669"/>
    <property type="project" value="UniProtKB-SubCell"/>
</dbReference>
<comment type="catalytic activity">
    <reaction evidence="18 19">
        <text>alpha-ribazole 5'-phosphate + adenosylcob(III)inamide-GDP = adenosylcob(III)alamin 5'-phosphate + GMP + H(+)</text>
        <dbReference type="Rhea" id="RHEA:23560"/>
        <dbReference type="ChEBI" id="CHEBI:15378"/>
        <dbReference type="ChEBI" id="CHEBI:57918"/>
        <dbReference type="ChEBI" id="CHEBI:58115"/>
        <dbReference type="ChEBI" id="CHEBI:60487"/>
        <dbReference type="ChEBI" id="CHEBI:60493"/>
        <dbReference type="EC" id="2.7.8.26"/>
    </reaction>
</comment>
<keyword evidence="11 19" id="KW-0460">Magnesium</keyword>
<dbReference type="GO" id="GO:0051073">
    <property type="term" value="F:adenosylcobinamide-GDP ribazoletransferase activity"/>
    <property type="evidence" value="ECO:0007669"/>
    <property type="project" value="UniProtKB-UniRule"/>
</dbReference>
<evidence type="ECO:0000256" key="4">
    <source>
        <dbReference type="ARBA" id="ARBA00010561"/>
    </source>
</evidence>
<evidence type="ECO:0000256" key="15">
    <source>
        <dbReference type="ARBA" id="ARBA00032605"/>
    </source>
</evidence>
<keyword evidence="7 19" id="KW-1003">Cell membrane</keyword>
<dbReference type="Pfam" id="PF02654">
    <property type="entry name" value="CobS"/>
    <property type="match status" value="1"/>
</dbReference>
<accession>A0A2N5DZF0</accession>
<feature type="transmembrane region" description="Helical" evidence="19">
    <location>
        <begin position="111"/>
        <end position="131"/>
    </location>
</feature>
<evidence type="ECO:0000256" key="5">
    <source>
        <dbReference type="ARBA" id="ARBA00013200"/>
    </source>
</evidence>
<dbReference type="PANTHER" id="PTHR34148">
    <property type="entry name" value="ADENOSYLCOBINAMIDE-GDP RIBAZOLETRANSFERASE"/>
    <property type="match status" value="1"/>
</dbReference>
<dbReference type="GO" id="GO:0008818">
    <property type="term" value="F:cobalamin 5'-phosphate synthase activity"/>
    <property type="evidence" value="ECO:0007669"/>
    <property type="project" value="UniProtKB-UniRule"/>
</dbReference>
<dbReference type="InterPro" id="IPR003805">
    <property type="entry name" value="CobS"/>
</dbReference>
<dbReference type="AlphaFoldDB" id="A0A2N5DZF0"/>
<dbReference type="NCBIfam" id="TIGR00317">
    <property type="entry name" value="cobS"/>
    <property type="match status" value="1"/>
</dbReference>